<dbReference type="AlphaFoldDB" id="A0A0J8VL69"/>
<evidence type="ECO:0000313" key="1">
    <source>
        <dbReference type="EMBL" id="KMV34188.1"/>
    </source>
</evidence>
<comment type="caution">
    <text evidence="1">The sequence shown here is derived from an EMBL/GenBank/DDBJ whole genome shotgun (WGS) entry which is preliminary data.</text>
</comment>
<gene>
    <name evidence="1" type="ORF">ACH50_12300</name>
</gene>
<dbReference type="STRING" id="1121863.GCA_000621185_03193"/>
<dbReference type="GO" id="GO:0008168">
    <property type="term" value="F:methyltransferase activity"/>
    <property type="evidence" value="ECO:0007669"/>
    <property type="project" value="UniProtKB-KW"/>
</dbReference>
<accession>A0A0J8VL69</accession>
<dbReference type="PATRIC" id="fig|1656095.3.peg.2543"/>
<dbReference type="EMBL" id="LFEJ01000015">
    <property type="protein sequence ID" value="KMV34188.1"/>
    <property type="molecule type" value="Genomic_DNA"/>
</dbReference>
<dbReference type="NCBIfam" id="NF038110">
    <property type="entry name" value="Lys_methyl_FliB"/>
    <property type="match status" value="1"/>
</dbReference>
<protein>
    <submittedName>
        <fullName evidence="1">Lysine-N-methylase</fullName>
    </submittedName>
</protein>
<dbReference type="GO" id="GO:0032259">
    <property type="term" value="P:methylation"/>
    <property type="evidence" value="ECO:0007669"/>
    <property type="project" value="UniProtKB-KW"/>
</dbReference>
<sequence length="401" mass="45495">MREILINEPAFVRSFSCTGGACRDHCCKGWQITLDKQTVKKYTTSKDFTIRTIAEQSIDIVKKSQQDWGIVKFSPLTGNCPYFDEDRLCRVQKSMGAQALSHTCSMFPRSNRVYKAEIQHSLNISCPEVASIIFSDADAMRFSERVVLQDKFNNANPISAQNKLLNLFCLSLIDFVETDVETGLYATIKFLMFIEKVETIDDASLVEIENAYAVLAGQLQSGEMKQELAALSTDKKVKVSLVLLMQDFFRKKATTRGSGVLNYYIDYLLHALFAQQDAGLEEKITAIENAWQEIVLPSFEESGFAIKNFILYKFWQNNFPNYQSVPPLRALYMIVAEYYFIKLLASACAKHKGSIERDDLVNIVYSFHSLSQHNKALTETFYGHIESVRSGDDLSMIHLLG</sequence>
<reference evidence="1 2" key="1">
    <citation type="submission" date="2015-06" db="EMBL/GenBank/DDBJ databases">
        <title>Genome sequencing of Cronobacter sp. strain DJ34 isolated from petroleum contaminated sludge of Duliajan Oil Fields, Assam, India.</title>
        <authorList>
            <person name="Pal S."/>
            <person name="Banerjee T.D."/>
            <person name="Roy A."/>
            <person name="Sar P."/>
            <person name="Kazy S.K."/>
        </authorList>
    </citation>
    <scope>NUCLEOTIDE SEQUENCE [LARGE SCALE GENOMIC DNA]</scope>
    <source>
        <strain evidence="1 2">DJ34</strain>
    </source>
</reference>
<name>A0A0J8VL69_9ENTR</name>
<proteinExistence type="predicted"/>
<keyword evidence="2" id="KW-1185">Reference proteome</keyword>
<dbReference type="OrthoDB" id="86584at2"/>
<organism evidence="1 2">
    <name type="scientific">Franconibacter pulveris</name>
    <dbReference type="NCBI Taxonomy" id="435910"/>
    <lineage>
        <taxon>Bacteria</taxon>
        <taxon>Pseudomonadati</taxon>
        <taxon>Pseudomonadota</taxon>
        <taxon>Gammaproteobacteria</taxon>
        <taxon>Enterobacterales</taxon>
        <taxon>Enterobacteriaceae</taxon>
        <taxon>Franconibacter</taxon>
    </lineage>
</organism>
<dbReference type="Proteomes" id="UP000037315">
    <property type="component" value="Unassembled WGS sequence"/>
</dbReference>
<keyword evidence="1" id="KW-0489">Methyltransferase</keyword>
<dbReference type="RefSeq" id="WP_024560464.1">
    <property type="nucleotide sequence ID" value="NZ_LFEJ01000015.1"/>
</dbReference>
<evidence type="ECO:0000313" key="2">
    <source>
        <dbReference type="Proteomes" id="UP000037315"/>
    </source>
</evidence>
<keyword evidence="1" id="KW-0808">Transferase</keyword>